<dbReference type="EMBL" id="JBEPTQ010000002">
    <property type="protein sequence ID" value="MET4721140.1"/>
    <property type="molecule type" value="Genomic_DNA"/>
</dbReference>
<accession>A0ABV2RX43</accession>
<comment type="caution">
    <text evidence="2">The sequence shown here is derived from an EMBL/GenBank/DDBJ whole genome shotgun (WGS) entry which is preliminary data.</text>
</comment>
<evidence type="ECO:0000313" key="2">
    <source>
        <dbReference type="EMBL" id="MET4721140.1"/>
    </source>
</evidence>
<sequence length="221" mass="25234">MHRTPIESRLARAGRRSDLRLLQDYARPPKPEPANDNLPSGYSADLRLEVRPSPDELLRLALQDAIVARPYGPVSLADIDRATRQRIRFKDGRIDQWLGGDGRWHSAEPHYRHERGKRRRSEVDMQEDTARHLALPATGQLPSAAYKGTRRPCRYNALLQRLGVSGFYSFDEAWANARLIPSVSGDAPHGRHRSRCAVHGRKGSPERLCLRGEFRRPRQRP</sequence>
<proteinExistence type="predicted"/>
<gene>
    <name evidence="2" type="ORF">ABIF63_005246</name>
</gene>
<feature type="region of interest" description="Disordered" evidence="1">
    <location>
        <begin position="1"/>
        <end position="41"/>
    </location>
</feature>
<evidence type="ECO:0008006" key="4">
    <source>
        <dbReference type="Google" id="ProtNLM"/>
    </source>
</evidence>
<evidence type="ECO:0000313" key="3">
    <source>
        <dbReference type="Proteomes" id="UP001549291"/>
    </source>
</evidence>
<name>A0ABV2RX43_BRAJP</name>
<protein>
    <recommendedName>
        <fullName evidence="4">Transposase</fullName>
    </recommendedName>
</protein>
<feature type="compositionally biased region" description="Basic residues" evidence="1">
    <location>
        <begin position="190"/>
        <end position="202"/>
    </location>
</feature>
<reference evidence="2 3" key="1">
    <citation type="submission" date="2024-06" db="EMBL/GenBank/DDBJ databases">
        <title>Genomic Encyclopedia of Type Strains, Phase V (KMG-V): Genome sequencing to study the core and pangenomes of soil and plant-associated prokaryotes.</title>
        <authorList>
            <person name="Whitman W."/>
        </authorList>
    </citation>
    <scope>NUCLEOTIDE SEQUENCE [LARGE SCALE GENOMIC DNA]</scope>
    <source>
        <strain evidence="2 3">USDA 160</strain>
    </source>
</reference>
<feature type="region of interest" description="Disordered" evidence="1">
    <location>
        <begin position="182"/>
        <end position="202"/>
    </location>
</feature>
<keyword evidence="3" id="KW-1185">Reference proteome</keyword>
<evidence type="ECO:0000256" key="1">
    <source>
        <dbReference type="SAM" id="MobiDB-lite"/>
    </source>
</evidence>
<dbReference type="Proteomes" id="UP001549291">
    <property type="component" value="Unassembled WGS sequence"/>
</dbReference>
<organism evidence="2 3">
    <name type="scientific">Bradyrhizobium japonicum</name>
    <dbReference type="NCBI Taxonomy" id="375"/>
    <lineage>
        <taxon>Bacteria</taxon>
        <taxon>Pseudomonadati</taxon>
        <taxon>Pseudomonadota</taxon>
        <taxon>Alphaproteobacteria</taxon>
        <taxon>Hyphomicrobiales</taxon>
        <taxon>Nitrobacteraceae</taxon>
        <taxon>Bradyrhizobium</taxon>
    </lineage>
</organism>
<feature type="compositionally biased region" description="Basic and acidic residues" evidence="1">
    <location>
        <begin position="1"/>
        <end position="21"/>
    </location>
</feature>